<dbReference type="AlphaFoldDB" id="A0A8T1QU19"/>
<dbReference type="EMBL" id="CM031812">
    <property type="protein sequence ID" value="KAG6657905.1"/>
    <property type="molecule type" value="Genomic_DNA"/>
</dbReference>
<protein>
    <submittedName>
        <fullName evidence="1">Uncharacterized protein</fullName>
    </submittedName>
</protein>
<dbReference type="Proteomes" id="UP000811609">
    <property type="component" value="Chromosome 4"/>
</dbReference>
<keyword evidence="2" id="KW-1185">Reference proteome</keyword>
<gene>
    <name evidence="1" type="ORF">CIPAW_04G122400</name>
</gene>
<comment type="caution">
    <text evidence="1">The sequence shown here is derived from an EMBL/GenBank/DDBJ whole genome shotgun (WGS) entry which is preliminary data.</text>
</comment>
<accession>A0A8T1QU19</accession>
<proteinExistence type="predicted"/>
<reference evidence="1" key="1">
    <citation type="submission" date="2020-12" db="EMBL/GenBank/DDBJ databases">
        <title>WGS assembly of Carya illinoinensis cv. Pawnee.</title>
        <authorList>
            <person name="Platts A."/>
            <person name="Shu S."/>
            <person name="Wright S."/>
            <person name="Barry K."/>
            <person name="Edger P."/>
            <person name="Pires J.C."/>
            <person name="Schmutz J."/>
        </authorList>
    </citation>
    <scope>NUCLEOTIDE SEQUENCE</scope>
    <source>
        <tissue evidence="1">Leaf</tissue>
    </source>
</reference>
<organism evidence="1 2">
    <name type="scientific">Carya illinoinensis</name>
    <name type="common">Pecan</name>
    <dbReference type="NCBI Taxonomy" id="32201"/>
    <lineage>
        <taxon>Eukaryota</taxon>
        <taxon>Viridiplantae</taxon>
        <taxon>Streptophyta</taxon>
        <taxon>Embryophyta</taxon>
        <taxon>Tracheophyta</taxon>
        <taxon>Spermatophyta</taxon>
        <taxon>Magnoliopsida</taxon>
        <taxon>eudicotyledons</taxon>
        <taxon>Gunneridae</taxon>
        <taxon>Pentapetalae</taxon>
        <taxon>rosids</taxon>
        <taxon>fabids</taxon>
        <taxon>Fagales</taxon>
        <taxon>Juglandaceae</taxon>
        <taxon>Carya</taxon>
    </lineage>
</organism>
<evidence type="ECO:0000313" key="1">
    <source>
        <dbReference type="EMBL" id="KAG6657905.1"/>
    </source>
</evidence>
<sequence>MNCIELLFFDLTAQNSVISTQPNDLSNWPRLSSLWQLFLTGLLLQHWEDTNSQNKSYPFFLPKTRGRILSIGKYKRSKEIRTYVRTQLQNEQSLQALINW</sequence>
<name>A0A8T1QU19_CARIL</name>
<evidence type="ECO:0000313" key="2">
    <source>
        <dbReference type="Proteomes" id="UP000811609"/>
    </source>
</evidence>